<evidence type="ECO:0000256" key="5">
    <source>
        <dbReference type="ARBA" id="ARBA00022989"/>
    </source>
</evidence>
<dbReference type="PANTHER" id="PTHR43227:SF11">
    <property type="entry name" value="BLL4140 PROTEIN"/>
    <property type="match status" value="1"/>
</dbReference>
<dbReference type="PANTHER" id="PTHR43227">
    <property type="entry name" value="BLL4140 PROTEIN"/>
    <property type="match status" value="1"/>
</dbReference>
<organism evidence="9">
    <name type="scientific">freshwater metagenome</name>
    <dbReference type="NCBI Taxonomy" id="449393"/>
    <lineage>
        <taxon>unclassified sequences</taxon>
        <taxon>metagenomes</taxon>
        <taxon>ecological metagenomes</taxon>
    </lineage>
</organism>
<accession>A0A6J7CME0</accession>
<dbReference type="EMBL" id="CAFBLH010000006">
    <property type="protein sequence ID" value="CAB4858980.1"/>
    <property type="molecule type" value="Genomic_DNA"/>
</dbReference>
<evidence type="ECO:0000256" key="3">
    <source>
        <dbReference type="ARBA" id="ARBA00022475"/>
    </source>
</evidence>
<dbReference type="SUPFAM" id="SSF161098">
    <property type="entry name" value="MetI-like"/>
    <property type="match status" value="1"/>
</dbReference>
<evidence type="ECO:0000313" key="9">
    <source>
        <dbReference type="EMBL" id="CAB4858980.1"/>
    </source>
</evidence>
<feature type="transmembrane region" description="Helical" evidence="7">
    <location>
        <begin position="225"/>
        <end position="246"/>
    </location>
</feature>
<protein>
    <submittedName>
        <fullName evidence="9">Unannotated protein</fullName>
    </submittedName>
</protein>
<keyword evidence="6 7" id="KW-0472">Membrane</keyword>
<dbReference type="AlphaFoldDB" id="A0A6J7CME0"/>
<feature type="transmembrane region" description="Helical" evidence="7">
    <location>
        <begin position="167"/>
        <end position="189"/>
    </location>
</feature>
<proteinExistence type="predicted"/>
<feature type="transmembrane region" description="Helical" evidence="7">
    <location>
        <begin position="81"/>
        <end position="106"/>
    </location>
</feature>
<reference evidence="9" key="1">
    <citation type="submission" date="2020-05" db="EMBL/GenBank/DDBJ databases">
        <authorList>
            <person name="Chiriac C."/>
            <person name="Salcher M."/>
            <person name="Ghai R."/>
            <person name="Kavagutti S V."/>
        </authorList>
    </citation>
    <scope>NUCLEOTIDE SEQUENCE</scope>
</reference>
<dbReference type="Pfam" id="PF00528">
    <property type="entry name" value="BPD_transp_1"/>
    <property type="match status" value="1"/>
</dbReference>
<comment type="subcellular location">
    <subcellularLocation>
        <location evidence="1">Cell membrane</location>
        <topology evidence="1">Multi-pass membrane protein</topology>
    </subcellularLocation>
</comment>
<keyword evidence="5 7" id="KW-1133">Transmembrane helix</keyword>
<evidence type="ECO:0000256" key="2">
    <source>
        <dbReference type="ARBA" id="ARBA00022448"/>
    </source>
</evidence>
<evidence type="ECO:0000256" key="7">
    <source>
        <dbReference type="SAM" id="Phobius"/>
    </source>
</evidence>
<sequence>MIKPAPTEYRFTVPRNLGAVFGRLRTPGPILWILPAALCVTLIFGYSIVDLVQQSFKYRGDWVGFENFSLVLTDPLFRIAIFHNFLLLFTVPILAVMSFICAVLLFETRKGMKFYRSAVFLPYILPIPVIGVVFGQLLQLNGALNSALRAMGFDSLALDWLGDPKQALWTMSGIIIWKEVGFGTILILARLISLPLETLEAARIDGAGFFRLHFQVTLPQLRPVILFYVINEAIVMVSWVFNYVYVMTNGQGGPGNATVVSELYIYRSAFQNKAPELAATSALLLLLATSVFIIGFFRIQRNINKGVFDE</sequence>
<name>A0A6J7CME0_9ZZZZ</name>
<dbReference type="PROSITE" id="PS50928">
    <property type="entry name" value="ABC_TM1"/>
    <property type="match status" value="1"/>
</dbReference>
<keyword evidence="4 7" id="KW-0812">Transmembrane</keyword>
<dbReference type="InterPro" id="IPR000515">
    <property type="entry name" value="MetI-like"/>
</dbReference>
<keyword evidence="3" id="KW-1003">Cell membrane</keyword>
<feature type="domain" description="ABC transmembrane type-1" evidence="8">
    <location>
        <begin position="81"/>
        <end position="295"/>
    </location>
</feature>
<dbReference type="Gene3D" id="1.10.3720.10">
    <property type="entry name" value="MetI-like"/>
    <property type="match status" value="1"/>
</dbReference>
<evidence type="ECO:0000256" key="4">
    <source>
        <dbReference type="ARBA" id="ARBA00022692"/>
    </source>
</evidence>
<dbReference type="InterPro" id="IPR035906">
    <property type="entry name" value="MetI-like_sf"/>
</dbReference>
<feature type="transmembrane region" description="Helical" evidence="7">
    <location>
        <begin position="118"/>
        <end position="138"/>
    </location>
</feature>
<keyword evidence="2" id="KW-0813">Transport</keyword>
<dbReference type="InterPro" id="IPR050809">
    <property type="entry name" value="UgpAE/MalFG_permease"/>
</dbReference>
<evidence type="ECO:0000256" key="6">
    <source>
        <dbReference type="ARBA" id="ARBA00023136"/>
    </source>
</evidence>
<gene>
    <name evidence="9" type="ORF">UFOPK3342_00313</name>
</gene>
<dbReference type="CDD" id="cd06261">
    <property type="entry name" value="TM_PBP2"/>
    <property type="match status" value="1"/>
</dbReference>
<dbReference type="GO" id="GO:0055085">
    <property type="term" value="P:transmembrane transport"/>
    <property type="evidence" value="ECO:0007669"/>
    <property type="project" value="InterPro"/>
</dbReference>
<dbReference type="GO" id="GO:0005886">
    <property type="term" value="C:plasma membrane"/>
    <property type="evidence" value="ECO:0007669"/>
    <property type="project" value="UniProtKB-SubCell"/>
</dbReference>
<evidence type="ECO:0000256" key="1">
    <source>
        <dbReference type="ARBA" id="ARBA00004651"/>
    </source>
</evidence>
<feature type="transmembrane region" description="Helical" evidence="7">
    <location>
        <begin position="30"/>
        <end position="49"/>
    </location>
</feature>
<evidence type="ECO:0000259" key="8">
    <source>
        <dbReference type="PROSITE" id="PS50928"/>
    </source>
</evidence>
<feature type="transmembrane region" description="Helical" evidence="7">
    <location>
        <begin position="277"/>
        <end position="297"/>
    </location>
</feature>